<evidence type="ECO:0000259" key="1">
    <source>
        <dbReference type="Pfam" id="PF01569"/>
    </source>
</evidence>
<dbReference type="InterPro" id="IPR052559">
    <property type="entry name" value="V-haloperoxidase"/>
</dbReference>
<protein>
    <submittedName>
        <fullName evidence="2">Vanadium-dependent haloperoxidase</fullName>
    </submittedName>
</protein>
<dbReference type="Pfam" id="PF01569">
    <property type="entry name" value="PAP2"/>
    <property type="match status" value="1"/>
</dbReference>
<reference evidence="2" key="2">
    <citation type="submission" date="2020-08" db="EMBL/GenBank/DDBJ databases">
        <authorList>
            <person name="Chen M."/>
            <person name="Teng W."/>
            <person name="Zhao L."/>
            <person name="Hu C."/>
            <person name="Zhou Y."/>
            <person name="Han B."/>
            <person name="Song L."/>
            <person name="Shu W."/>
        </authorList>
    </citation>
    <scope>NUCLEOTIDE SEQUENCE</scope>
    <source>
        <strain evidence="2">FACHB-1375</strain>
    </source>
</reference>
<feature type="domain" description="Phosphatidic acid phosphatase type 2/haloperoxidase" evidence="1">
    <location>
        <begin position="239"/>
        <end position="370"/>
    </location>
</feature>
<gene>
    <name evidence="2" type="ORF">H6G03_09275</name>
</gene>
<sequence length="382" mass="41230">MRVERTSGGMATRNMAMVHTAIYDAVNAIANTFSPYRVDTEAPAFASPEAAAAAAAHRVLVNAYPQQKASLDAALASSLAQVPDGKSESDGVALGLFVADRIIEWRSTDGSNIQVPYTPQSNPGSWVPTPPNFAPATTPQWADVTPFGIRSTSQFRLTGPKLLNSAEYAAEFNLVKELGSKNSATRTAEQTEIARFWAGSPNAFTPPTFWNQIAQEMSLRHGNSLLEDARMFALLNIALADTSIASWDTKYAYNSWRPITAIRQADTDNNPLTETDPNWEPLLGTPAFPGYVSGHSAQSGAAEIVLSSIFGNDVSFTANALDNPNISRSYDSFSQAAEETSISRLYAGVHFSSDNTDGLLLGRSVANYIVENFLLNNDMTIM</sequence>
<name>A0A926VDD0_9CYAN</name>
<dbReference type="InterPro" id="IPR036938">
    <property type="entry name" value="PAP2/HPO_sf"/>
</dbReference>
<accession>A0A926VDD0</accession>
<dbReference type="SUPFAM" id="SSF48317">
    <property type="entry name" value="Acid phosphatase/Vanadium-dependent haloperoxidase"/>
    <property type="match status" value="1"/>
</dbReference>
<dbReference type="Proteomes" id="UP000641646">
    <property type="component" value="Unassembled WGS sequence"/>
</dbReference>
<reference evidence="2" key="1">
    <citation type="journal article" date="2015" name="ISME J.">
        <title>Draft Genome Sequence of Streptomyces incarnatus NRRL8089, which Produces the Nucleoside Antibiotic Sinefungin.</title>
        <authorList>
            <person name="Oshima K."/>
            <person name="Hattori M."/>
            <person name="Shimizu H."/>
            <person name="Fukuda K."/>
            <person name="Nemoto M."/>
            <person name="Inagaki K."/>
            <person name="Tamura T."/>
        </authorList>
    </citation>
    <scope>NUCLEOTIDE SEQUENCE</scope>
    <source>
        <strain evidence="2">FACHB-1375</strain>
    </source>
</reference>
<dbReference type="EMBL" id="JACJPW010000018">
    <property type="protein sequence ID" value="MBD2181293.1"/>
    <property type="molecule type" value="Genomic_DNA"/>
</dbReference>
<evidence type="ECO:0000313" key="3">
    <source>
        <dbReference type="Proteomes" id="UP000641646"/>
    </source>
</evidence>
<dbReference type="PANTHER" id="PTHR34599:SF1">
    <property type="entry name" value="PHOSPHATIDIC ACID PHOSPHATASE TYPE 2_HALOPEROXIDASE DOMAIN-CONTAINING PROTEIN"/>
    <property type="match status" value="1"/>
</dbReference>
<dbReference type="AlphaFoldDB" id="A0A926VDD0"/>
<dbReference type="CDD" id="cd03398">
    <property type="entry name" value="PAP2_haloperoxidase"/>
    <property type="match status" value="1"/>
</dbReference>
<dbReference type="PANTHER" id="PTHR34599">
    <property type="entry name" value="PEROXIDASE-RELATED"/>
    <property type="match status" value="1"/>
</dbReference>
<proteinExistence type="predicted"/>
<comment type="caution">
    <text evidence="2">The sequence shown here is derived from an EMBL/GenBank/DDBJ whole genome shotgun (WGS) entry which is preliminary data.</text>
</comment>
<keyword evidence="3" id="KW-1185">Reference proteome</keyword>
<dbReference type="InterPro" id="IPR000326">
    <property type="entry name" value="PAP2/HPO"/>
</dbReference>
<evidence type="ECO:0000313" key="2">
    <source>
        <dbReference type="EMBL" id="MBD2181293.1"/>
    </source>
</evidence>
<dbReference type="Gene3D" id="1.10.606.20">
    <property type="match status" value="1"/>
</dbReference>
<organism evidence="2 3">
    <name type="scientific">Aerosakkonema funiforme FACHB-1375</name>
    <dbReference type="NCBI Taxonomy" id="2949571"/>
    <lineage>
        <taxon>Bacteria</taxon>
        <taxon>Bacillati</taxon>
        <taxon>Cyanobacteriota</taxon>
        <taxon>Cyanophyceae</taxon>
        <taxon>Oscillatoriophycideae</taxon>
        <taxon>Aerosakkonematales</taxon>
        <taxon>Aerosakkonemataceae</taxon>
        <taxon>Aerosakkonema</taxon>
    </lineage>
</organism>